<dbReference type="InterPro" id="IPR001236">
    <property type="entry name" value="Lactate/malate_DH_N"/>
</dbReference>
<dbReference type="PIRSF" id="PIRSF000102">
    <property type="entry name" value="Lac_mal_DH"/>
    <property type="match status" value="1"/>
</dbReference>
<dbReference type="InterPro" id="IPR001557">
    <property type="entry name" value="L-lactate/malate_DH"/>
</dbReference>
<dbReference type="GO" id="GO:0004459">
    <property type="term" value="F:L-lactate dehydrogenase (NAD+) activity"/>
    <property type="evidence" value="ECO:0007669"/>
    <property type="project" value="TreeGrafter"/>
</dbReference>
<feature type="binding site" evidence="6">
    <location>
        <begin position="113"/>
        <end position="115"/>
    </location>
    <ligand>
        <name>NAD(+)</name>
        <dbReference type="ChEBI" id="CHEBI:57540"/>
    </ligand>
</feature>
<dbReference type="InterPro" id="IPR022383">
    <property type="entry name" value="Lactate/malate_DH_C"/>
</dbReference>
<feature type="active site" description="Proton acceptor" evidence="5">
    <location>
        <position position="171"/>
    </location>
</feature>
<evidence type="ECO:0000313" key="11">
    <source>
        <dbReference type="Proteomes" id="UP000266745"/>
    </source>
</evidence>
<evidence type="ECO:0000256" key="5">
    <source>
        <dbReference type="PIRSR" id="PIRSR000102-1"/>
    </source>
</evidence>
<keyword evidence="2" id="KW-0816">Tricarboxylic acid cycle</keyword>
<evidence type="ECO:0000259" key="9">
    <source>
        <dbReference type="Pfam" id="PF02866"/>
    </source>
</evidence>
<evidence type="ECO:0000256" key="3">
    <source>
        <dbReference type="ARBA" id="ARBA00023002"/>
    </source>
</evidence>
<evidence type="ECO:0000256" key="4">
    <source>
        <dbReference type="ARBA" id="ARBA00023027"/>
    </source>
</evidence>
<dbReference type="InterPro" id="IPR036291">
    <property type="entry name" value="NAD(P)-bd_dom_sf"/>
</dbReference>
<feature type="domain" description="Lactate/malate dehydrogenase N-terminal" evidence="8">
    <location>
        <begin position="2"/>
        <end position="137"/>
    </location>
</feature>
<dbReference type="AlphaFoldDB" id="A0A3G1B2F8"/>
<evidence type="ECO:0000256" key="6">
    <source>
        <dbReference type="PIRSR" id="PIRSR000102-3"/>
    </source>
</evidence>
<gene>
    <name evidence="10" type="ORF">SU86_004985</name>
</gene>
<comment type="similarity">
    <text evidence="1 7">Belongs to the LDH/MDH superfamily.</text>
</comment>
<dbReference type="RefSeq" id="WP_048188679.1">
    <property type="nucleotide sequence ID" value="NZ_CP011097.1"/>
</dbReference>
<dbReference type="OrthoDB" id="2596at2157"/>
<organism evidence="10 11">
    <name type="scientific">Candidatus Nitrosotenuis cloacae</name>
    <dbReference type="NCBI Taxonomy" id="1603555"/>
    <lineage>
        <taxon>Archaea</taxon>
        <taxon>Nitrososphaerota</taxon>
        <taxon>Candidatus Nitrosotenuis</taxon>
    </lineage>
</organism>
<dbReference type="PANTHER" id="PTHR43128">
    <property type="entry name" value="L-2-HYDROXYCARBOXYLATE DEHYDROGENASE (NAD(P)(+))"/>
    <property type="match status" value="1"/>
</dbReference>
<keyword evidence="4 6" id="KW-0520">NAD</keyword>
<proteinExistence type="inferred from homology"/>
<protein>
    <submittedName>
        <fullName evidence="10">Lactate dehydrogenase</fullName>
    </submittedName>
</protein>
<feature type="domain" description="Lactate/malate dehydrogenase C-terminal" evidence="9">
    <location>
        <begin position="141"/>
        <end position="303"/>
    </location>
</feature>
<keyword evidence="11" id="KW-1185">Reference proteome</keyword>
<dbReference type="Pfam" id="PF00056">
    <property type="entry name" value="Ldh_1_N"/>
    <property type="match status" value="1"/>
</dbReference>
<name>A0A3G1B2F8_9ARCH</name>
<dbReference type="GO" id="GO:0006089">
    <property type="term" value="P:lactate metabolic process"/>
    <property type="evidence" value="ECO:0007669"/>
    <property type="project" value="TreeGrafter"/>
</dbReference>
<reference evidence="10 11" key="1">
    <citation type="journal article" date="2016" name="Sci. Rep.">
        <title>A novel ammonia-oxidizing archaeon from wastewater treatment plant: Its enrichment, physiological and genomic characteristics.</title>
        <authorList>
            <person name="Li Y."/>
            <person name="Ding K."/>
            <person name="Wen X."/>
            <person name="Zhang B."/>
            <person name="Shen B."/>
            <person name="Yang Y."/>
        </authorList>
    </citation>
    <scope>NUCLEOTIDE SEQUENCE [LARGE SCALE GENOMIC DNA]</scope>
    <source>
        <strain evidence="10 11">SAT1</strain>
    </source>
</reference>
<dbReference type="KEGG" id="tah:SU86_004985"/>
<evidence type="ECO:0000256" key="1">
    <source>
        <dbReference type="ARBA" id="ARBA00008104"/>
    </source>
</evidence>
<dbReference type="Gene3D" id="3.40.50.720">
    <property type="entry name" value="NAD(P)-binding Rossmann-like Domain"/>
    <property type="match status" value="1"/>
</dbReference>
<accession>A0A3G1B2F8</accession>
<dbReference type="PANTHER" id="PTHR43128:SF16">
    <property type="entry name" value="L-LACTATE DEHYDROGENASE"/>
    <property type="match status" value="1"/>
</dbReference>
<evidence type="ECO:0000256" key="7">
    <source>
        <dbReference type="RuleBase" id="RU003369"/>
    </source>
</evidence>
<feature type="binding site" evidence="6">
    <location>
        <begin position="6"/>
        <end position="11"/>
    </location>
    <ligand>
        <name>NAD(+)</name>
        <dbReference type="ChEBI" id="CHEBI:57540"/>
    </ligand>
</feature>
<keyword evidence="3 7" id="KW-0560">Oxidoreductase</keyword>
<dbReference type="Proteomes" id="UP000266745">
    <property type="component" value="Chromosome"/>
</dbReference>
<sequence length="308" mass="33370">MISIIGSGQVGSAVAFLCGSEGLDDIVLVNRDEKKAIGEALDISNAVPSNSTMSIKGTGDYSQIINSDVIIVTASIGTHQASRSDIMLDQSMLIRDIARKIQTFAPSAKVLMVTNPVDVMTYLVQKEGKLGSKNVLGVASSLDSARLRYYLSKHFGVSQAQIHDALVLGEHDDSMVPVFSHAKLGNTPVNDLLNEKQRSHITSDVRNYWKSLRNYKGSSVFGIAKNTYDIICAMIQNKSFDVCASVLLDGQYGLDDVCMGVPVTITKDGIVQINEVALTGEEKQQLQKSAGIIQKNIARAQEFLKSSR</sequence>
<evidence type="ECO:0000259" key="8">
    <source>
        <dbReference type="Pfam" id="PF00056"/>
    </source>
</evidence>
<dbReference type="PRINTS" id="PR00086">
    <property type="entry name" value="LLDHDRGNASE"/>
</dbReference>
<dbReference type="GeneID" id="24875753"/>
<dbReference type="Gene3D" id="3.90.110.10">
    <property type="entry name" value="Lactate dehydrogenase/glycoside hydrolase, family 4, C-terminal"/>
    <property type="match status" value="1"/>
</dbReference>
<dbReference type="Pfam" id="PF02866">
    <property type="entry name" value="Ldh_1_C"/>
    <property type="match status" value="1"/>
</dbReference>
<dbReference type="SUPFAM" id="SSF51735">
    <property type="entry name" value="NAD(P)-binding Rossmann-fold domains"/>
    <property type="match status" value="1"/>
</dbReference>
<dbReference type="GO" id="GO:0006099">
    <property type="term" value="P:tricarboxylic acid cycle"/>
    <property type="evidence" value="ECO:0007669"/>
    <property type="project" value="UniProtKB-KW"/>
</dbReference>
<dbReference type="STRING" id="1603555.SU86_004985"/>
<dbReference type="SUPFAM" id="SSF56327">
    <property type="entry name" value="LDH C-terminal domain-like"/>
    <property type="match status" value="1"/>
</dbReference>
<dbReference type="InterPro" id="IPR015955">
    <property type="entry name" value="Lactate_DH/Glyco_Ohase_4_C"/>
</dbReference>
<evidence type="ECO:0000313" key="10">
    <source>
        <dbReference type="EMBL" id="AJZ75825.1"/>
    </source>
</evidence>
<evidence type="ECO:0000256" key="2">
    <source>
        <dbReference type="ARBA" id="ARBA00022532"/>
    </source>
</evidence>
<dbReference type="EMBL" id="CP011097">
    <property type="protein sequence ID" value="AJZ75825.1"/>
    <property type="molecule type" value="Genomic_DNA"/>
</dbReference>